<evidence type="ECO:0000313" key="3">
    <source>
        <dbReference type="Proteomes" id="UP000218811"/>
    </source>
</evidence>
<protein>
    <submittedName>
        <fullName evidence="2">Uncharacterized protein</fullName>
    </submittedName>
</protein>
<feature type="region of interest" description="Disordered" evidence="1">
    <location>
        <begin position="1"/>
        <end position="78"/>
    </location>
</feature>
<reference evidence="2 3" key="1">
    <citation type="journal article" date="2012" name="Science">
        <title>The Paleozoic origin of enzymatic lignin decomposition reconstructed from 31 fungal genomes.</title>
        <authorList>
            <person name="Floudas D."/>
            <person name="Binder M."/>
            <person name="Riley R."/>
            <person name="Barry K."/>
            <person name="Blanchette R.A."/>
            <person name="Henrissat B."/>
            <person name="Martinez A.T."/>
            <person name="Otillar R."/>
            <person name="Spatafora J.W."/>
            <person name="Yadav J.S."/>
            <person name="Aerts A."/>
            <person name="Benoit I."/>
            <person name="Boyd A."/>
            <person name="Carlson A."/>
            <person name="Copeland A."/>
            <person name="Coutinho P.M."/>
            <person name="de Vries R.P."/>
            <person name="Ferreira P."/>
            <person name="Findley K."/>
            <person name="Foster B."/>
            <person name="Gaskell J."/>
            <person name="Glotzer D."/>
            <person name="Gorecki P."/>
            <person name="Heitman J."/>
            <person name="Hesse C."/>
            <person name="Hori C."/>
            <person name="Igarashi K."/>
            <person name="Jurgens J.A."/>
            <person name="Kallen N."/>
            <person name="Kersten P."/>
            <person name="Kohler A."/>
            <person name="Kuees U."/>
            <person name="Kumar T.K.A."/>
            <person name="Kuo A."/>
            <person name="LaButti K."/>
            <person name="Larrondo L.F."/>
            <person name="Lindquist E."/>
            <person name="Ling A."/>
            <person name="Lombard V."/>
            <person name="Lucas S."/>
            <person name="Lundell T."/>
            <person name="Martin R."/>
            <person name="McLaughlin D.J."/>
            <person name="Morgenstern I."/>
            <person name="Morin E."/>
            <person name="Murat C."/>
            <person name="Nagy L.G."/>
            <person name="Nolan M."/>
            <person name="Ohm R.A."/>
            <person name="Patyshakuliyeva A."/>
            <person name="Rokas A."/>
            <person name="Ruiz-Duenas F.J."/>
            <person name="Sabat G."/>
            <person name="Salamov A."/>
            <person name="Samejima M."/>
            <person name="Schmutz J."/>
            <person name="Slot J.C."/>
            <person name="St John F."/>
            <person name="Stenlid J."/>
            <person name="Sun H."/>
            <person name="Sun S."/>
            <person name="Syed K."/>
            <person name="Tsang A."/>
            <person name="Wiebenga A."/>
            <person name="Young D."/>
            <person name="Pisabarro A."/>
            <person name="Eastwood D.C."/>
            <person name="Martin F."/>
            <person name="Cullen D."/>
            <person name="Grigoriev I.V."/>
            <person name="Hibbett D.S."/>
        </authorList>
    </citation>
    <scope>NUCLEOTIDE SEQUENCE [LARGE SCALE GENOMIC DNA]</scope>
    <source>
        <strain evidence="2 3">MD-104</strain>
    </source>
</reference>
<name>A0A2H3JLP8_WOLCO</name>
<evidence type="ECO:0000256" key="1">
    <source>
        <dbReference type="SAM" id="MobiDB-lite"/>
    </source>
</evidence>
<evidence type="ECO:0000313" key="2">
    <source>
        <dbReference type="EMBL" id="PCH39719.1"/>
    </source>
</evidence>
<organism evidence="2 3">
    <name type="scientific">Wolfiporia cocos (strain MD-104)</name>
    <name type="common">Brown rot fungus</name>
    <dbReference type="NCBI Taxonomy" id="742152"/>
    <lineage>
        <taxon>Eukaryota</taxon>
        <taxon>Fungi</taxon>
        <taxon>Dikarya</taxon>
        <taxon>Basidiomycota</taxon>
        <taxon>Agaricomycotina</taxon>
        <taxon>Agaricomycetes</taxon>
        <taxon>Polyporales</taxon>
        <taxon>Phaeolaceae</taxon>
        <taxon>Wolfiporia</taxon>
    </lineage>
</organism>
<dbReference type="EMBL" id="KB468053">
    <property type="protein sequence ID" value="PCH39719.1"/>
    <property type="molecule type" value="Genomic_DNA"/>
</dbReference>
<gene>
    <name evidence="2" type="ORF">WOLCODRAFT_149760</name>
</gene>
<sequence>MSSNASSSNAPLATHHSLRLHAQEADCIQEVPRESEEPTNIEVHLPPVEEEGVIMEDPANPLGSQDPTNPRPLSQLPKAAHPCIQPDVHAAIMNTTWQRAAAISFDMGETLERAL</sequence>
<dbReference type="AlphaFoldDB" id="A0A2H3JLP8"/>
<feature type="compositionally biased region" description="Low complexity" evidence="1">
    <location>
        <begin position="1"/>
        <end position="10"/>
    </location>
</feature>
<accession>A0A2H3JLP8</accession>
<keyword evidence="3" id="KW-1185">Reference proteome</keyword>
<feature type="compositionally biased region" description="Polar residues" evidence="1">
    <location>
        <begin position="62"/>
        <end position="72"/>
    </location>
</feature>
<proteinExistence type="predicted"/>
<dbReference type="Proteomes" id="UP000218811">
    <property type="component" value="Unassembled WGS sequence"/>
</dbReference>